<evidence type="ECO:0000313" key="5">
    <source>
        <dbReference type="EMBL" id="PIE35947.1"/>
    </source>
</evidence>
<evidence type="ECO:0000256" key="3">
    <source>
        <dbReference type="SAM" id="MobiDB-lite"/>
    </source>
</evidence>
<dbReference type="EMBL" id="PDSK01000029">
    <property type="protein sequence ID" value="PIE35947.1"/>
    <property type="molecule type" value="Genomic_DNA"/>
</dbReference>
<name>A0A2G6KJV9_9BACT</name>
<dbReference type="GO" id="GO:0046872">
    <property type="term" value="F:metal ion binding"/>
    <property type="evidence" value="ECO:0007669"/>
    <property type="project" value="UniProtKB-KW"/>
</dbReference>
<dbReference type="Proteomes" id="UP000230821">
    <property type="component" value="Unassembled WGS sequence"/>
</dbReference>
<reference evidence="5 6" key="1">
    <citation type="submission" date="2017-10" db="EMBL/GenBank/DDBJ databases">
        <title>Novel microbial diversity and functional potential in the marine mammal oral microbiome.</title>
        <authorList>
            <person name="Dudek N.K."/>
            <person name="Sun C.L."/>
            <person name="Burstein D."/>
            <person name="Kantor R.S."/>
            <person name="Aliaga Goltsman D.S."/>
            <person name="Bik E.M."/>
            <person name="Thomas B.C."/>
            <person name="Banfield J.F."/>
            <person name="Relman D.A."/>
        </authorList>
    </citation>
    <scope>NUCLEOTIDE SEQUENCE [LARGE SCALE GENOMIC DNA]</scope>
    <source>
        <strain evidence="5">DOLJORAL78_47_16</strain>
    </source>
</reference>
<comment type="caution">
    <text evidence="5">The sequence shown here is derived from an EMBL/GenBank/DDBJ whole genome shotgun (WGS) entry which is preliminary data.</text>
</comment>
<organism evidence="5 6">
    <name type="scientific">candidate division KSB3 bacterium</name>
    <dbReference type="NCBI Taxonomy" id="2044937"/>
    <lineage>
        <taxon>Bacteria</taxon>
        <taxon>candidate division KSB3</taxon>
    </lineage>
</organism>
<dbReference type="Pfam" id="PF00884">
    <property type="entry name" value="Sulfatase"/>
    <property type="match status" value="1"/>
</dbReference>
<evidence type="ECO:0000256" key="2">
    <source>
        <dbReference type="ARBA" id="ARBA00022801"/>
    </source>
</evidence>
<keyword evidence="2" id="KW-0378">Hydrolase</keyword>
<accession>A0A2G6KJV9</accession>
<dbReference type="PANTHER" id="PTHR45953">
    <property type="entry name" value="IDURONATE 2-SULFATASE"/>
    <property type="match status" value="1"/>
</dbReference>
<keyword evidence="1" id="KW-0479">Metal-binding</keyword>
<evidence type="ECO:0000313" key="6">
    <source>
        <dbReference type="Proteomes" id="UP000230821"/>
    </source>
</evidence>
<proteinExistence type="predicted"/>
<evidence type="ECO:0000256" key="1">
    <source>
        <dbReference type="ARBA" id="ARBA00022723"/>
    </source>
</evidence>
<dbReference type="AlphaFoldDB" id="A0A2G6KJV9"/>
<protein>
    <recommendedName>
        <fullName evidence="4">Sulfatase N-terminal domain-containing protein</fullName>
    </recommendedName>
</protein>
<dbReference type="InterPro" id="IPR017850">
    <property type="entry name" value="Alkaline_phosphatase_core_sf"/>
</dbReference>
<sequence>MPKHIILILSDQHNPNVSGQHDSYVCTPNLDTLAEQGTSFSNCYCPSPLCVLSRIAMLTGQLPSKTGIITNQQALSSDTATFAYGLGIAGYETVLCGRMHFNGPDQRHGFQQSLVGDMTPMIVGGSDSNHSPTLTGTSGQSRVSVEKSGAGNSNVMVYDKAVRDAACQFIENWDGEQFSQIVRRVVVHYSLLKSWVQTRLNPVDMAGQSVKDIRSIVTTLVHDSGNPWLTGVCCINMDQNVSDEQITAIFQTVYGLREEYNDIKK</sequence>
<feature type="domain" description="Sulfatase N-terminal" evidence="4">
    <location>
        <begin position="4"/>
        <end position="181"/>
    </location>
</feature>
<gene>
    <name evidence="5" type="ORF">CSA56_02150</name>
</gene>
<dbReference type="InterPro" id="IPR000917">
    <property type="entry name" value="Sulfatase_N"/>
</dbReference>
<feature type="compositionally biased region" description="Polar residues" evidence="3">
    <location>
        <begin position="126"/>
        <end position="143"/>
    </location>
</feature>
<feature type="region of interest" description="Disordered" evidence="3">
    <location>
        <begin position="126"/>
        <end position="146"/>
    </location>
</feature>
<evidence type="ECO:0000259" key="4">
    <source>
        <dbReference type="Pfam" id="PF00884"/>
    </source>
</evidence>
<dbReference type="PANTHER" id="PTHR45953:SF1">
    <property type="entry name" value="IDURONATE 2-SULFATASE"/>
    <property type="match status" value="1"/>
</dbReference>
<dbReference type="GO" id="GO:0008484">
    <property type="term" value="F:sulfuric ester hydrolase activity"/>
    <property type="evidence" value="ECO:0007669"/>
    <property type="project" value="TreeGrafter"/>
</dbReference>
<dbReference type="GO" id="GO:0005737">
    <property type="term" value="C:cytoplasm"/>
    <property type="evidence" value="ECO:0007669"/>
    <property type="project" value="TreeGrafter"/>
</dbReference>
<dbReference type="SUPFAM" id="SSF53649">
    <property type="entry name" value="Alkaline phosphatase-like"/>
    <property type="match status" value="1"/>
</dbReference>
<dbReference type="Gene3D" id="3.40.720.10">
    <property type="entry name" value="Alkaline Phosphatase, subunit A"/>
    <property type="match status" value="1"/>
</dbReference>